<protein>
    <submittedName>
        <fullName evidence="1">Uncharacterized protein</fullName>
    </submittedName>
</protein>
<comment type="caution">
    <text evidence="1">The sequence shown here is derived from an EMBL/GenBank/DDBJ whole genome shotgun (WGS) entry which is preliminary data.</text>
</comment>
<dbReference type="AlphaFoldDB" id="A0A7J6NFH1"/>
<evidence type="ECO:0000313" key="2">
    <source>
        <dbReference type="Proteomes" id="UP000541610"/>
    </source>
</evidence>
<sequence length="185" mass="20799">MGVWPPWEKYTREQDPLAAVHWDVKDAVDRLYSRIPKTDKMAEGICAEAIANIRQKFPTYQYLCTKLYDIAERALRAVAAESDSLQQLVAGHQGAIESFTVGRRTFQVGEIAQYWSASKQQWLKCRVCRLASDGRRVVIDKQLTGCTARVEVSDIIQAGDAHGDKPLAAFDVLEKGIYHVFDGHS</sequence>
<reference evidence="1 2" key="1">
    <citation type="submission" date="2020-04" db="EMBL/GenBank/DDBJ databases">
        <title>Perkinsus olseni comparative genomics.</title>
        <authorList>
            <person name="Bogema D.R."/>
        </authorList>
    </citation>
    <scope>NUCLEOTIDE SEQUENCE [LARGE SCALE GENOMIC DNA]</scope>
    <source>
        <strain evidence="1">00978-12</strain>
    </source>
</reference>
<evidence type="ECO:0000313" key="1">
    <source>
        <dbReference type="EMBL" id="KAF4682586.1"/>
    </source>
</evidence>
<dbReference type="Proteomes" id="UP000541610">
    <property type="component" value="Unassembled WGS sequence"/>
</dbReference>
<dbReference type="EMBL" id="JABANP010000420">
    <property type="protein sequence ID" value="KAF4682586.1"/>
    <property type="molecule type" value="Genomic_DNA"/>
</dbReference>
<accession>A0A7J6NFH1</accession>
<gene>
    <name evidence="1" type="ORF">FOZ60_010381</name>
</gene>
<organism evidence="1 2">
    <name type="scientific">Perkinsus olseni</name>
    <name type="common">Perkinsus atlanticus</name>
    <dbReference type="NCBI Taxonomy" id="32597"/>
    <lineage>
        <taxon>Eukaryota</taxon>
        <taxon>Sar</taxon>
        <taxon>Alveolata</taxon>
        <taxon>Perkinsozoa</taxon>
        <taxon>Perkinsea</taxon>
        <taxon>Perkinsida</taxon>
        <taxon>Perkinsidae</taxon>
        <taxon>Perkinsus</taxon>
    </lineage>
</organism>
<name>A0A7J6NFH1_PEROL</name>
<proteinExistence type="predicted"/>